<evidence type="ECO:0000256" key="3">
    <source>
        <dbReference type="ARBA" id="ARBA00022692"/>
    </source>
</evidence>
<comment type="caution">
    <text evidence="7">The sequence shown here is derived from an EMBL/GenBank/DDBJ whole genome shotgun (WGS) entry which is preliminary data.</text>
</comment>
<keyword evidence="5 6" id="KW-0472">Membrane</keyword>
<feature type="transmembrane region" description="Helical" evidence="6">
    <location>
        <begin position="6"/>
        <end position="30"/>
    </location>
</feature>
<evidence type="ECO:0000256" key="2">
    <source>
        <dbReference type="ARBA" id="ARBA00011030"/>
    </source>
</evidence>
<evidence type="ECO:0000256" key="1">
    <source>
        <dbReference type="ARBA" id="ARBA00004141"/>
    </source>
</evidence>
<gene>
    <name evidence="7" type="primary">Tmem54_2</name>
    <name evidence="7" type="ORF">PIACAY_R14688</name>
</gene>
<accession>A0A850XU60</accession>
<evidence type="ECO:0000256" key="5">
    <source>
        <dbReference type="ARBA" id="ARBA00023136"/>
    </source>
</evidence>
<feature type="non-terminal residue" evidence="7">
    <location>
        <position position="1"/>
    </location>
</feature>
<feature type="non-terminal residue" evidence="7">
    <location>
        <position position="53"/>
    </location>
</feature>
<proteinExistence type="inferred from homology"/>
<dbReference type="InterPro" id="IPR020977">
    <property type="entry name" value="Beta-casein-like"/>
</dbReference>
<dbReference type="GO" id="GO:0016020">
    <property type="term" value="C:membrane"/>
    <property type="evidence" value="ECO:0007669"/>
    <property type="project" value="UniProtKB-SubCell"/>
</dbReference>
<name>A0A850XU60_PIACA</name>
<comment type="subcellular location">
    <subcellularLocation>
        <location evidence="1">Membrane</location>
        <topology evidence="1">Multi-pass membrane protein</topology>
    </subcellularLocation>
</comment>
<dbReference type="Proteomes" id="UP000653271">
    <property type="component" value="Unassembled WGS sequence"/>
</dbReference>
<dbReference type="AlphaFoldDB" id="A0A850XU60"/>
<organism evidence="7 8">
    <name type="scientific">Piaya cayana</name>
    <name type="common">Common squirrel cuckoo</name>
    <dbReference type="NCBI Taxonomy" id="33601"/>
    <lineage>
        <taxon>Eukaryota</taxon>
        <taxon>Metazoa</taxon>
        <taxon>Chordata</taxon>
        <taxon>Craniata</taxon>
        <taxon>Vertebrata</taxon>
        <taxon>Euteleostomi</taxon>
        <taxon>Archelosauria</taxon>
        <taxon>Archosauria</taxon>
        <taxon>Dinosauria</taxon>
        <taxon>Saurischia</taxon>
        <taxon>Theropoda</taxon>
        <taxon>Coelurosauria</taxon>
        <taxon>Aves</taxon>
        <taxon>Neognathae</taxon>
        <taxon>Neoaves</taxon>
        <taxon>Otidimorphae</taxon>
        <taxon>Cuculiformes</taxon>
        <taxon>Coccyzidae</taxon>
        <taxon>Piaya</taxon>
    </lineage>
</organism>
<keyword evidence="4 6" id="KW-1133">Transmembrane helix</keyword>
<comment type="similarity">
    <text evidence="2">Belongs to the TMEM54 family.</text>
</comment>
<evidence type="ECO:0000313" key="8">
    <source>
        <dbReference type="Proteomes" id="UP000653271"/>
    </source>
</evidence>
<dbReference type="PANTHER" id="PTHR31258:SF2">
    <property type="entry name" value="TRANSMEMBRANE PROTEIN 54"/>
    <property type="match status" value="1"/>
</dbReference>
<dbReference type="OrthoDB" id="9389418at2759"/>
<dbReference type="PANTHER" id="PTHR31258">
    <property type="entry name" value="KERATINOCYTE-ASSOCIATED PROTEIN 3"/>
    <property type="match status" value="1"/>
</dbReference>
<dbReference type="Pfam" id="PF12304">
    <property type="entry name" value="BCLP"/>
    <property type="match status" value="1"/>
</dbReference>
<evidence type="ECO:0000256" key="4">
    <source>
        <dbReference type="ARBA" id="ARBA00022989"/>
    </source>
</evidence>
<sequence length="53" mass="5628">MRTGLILLILGHLNFIAVALVHGIVLRFVVDPRDAVSLQYGVANTASVVSALL</sequence>
<keyword evidence="3 6" id="KW-0812">Transmembrane</keyword>
<protein>
    <submittedName>
        <fullName evidence="7">TMM54 protein</fullName>
    </submittedName>
</protein>
<evidence type="ECO:0000313" key="7">
    <source>
        <dbReference type="EMBL" id="NWH83073.1"/>
    </source>
</evidence>
<dbReference type="EMBL" id="WAAB01080585">
    <property type="protein sequence ID" value="NWH83073.1"/>
    <property type="molecule type" value="Genomic_DNA"/>
</dbReference>
<reference evidence="7" key="1">
    <citation type="submission" date="2019-09" db="EMBL/GenBank/DDBJ databases">
        <title>Bird 10,000 Genomes (B10K) Project - Family phase.</title>
        <authorList>
            <person name="Zhang G."/>
        </authorList>
    </citation>
    <scope>NUCLEOTIDE SEQUENCE</scope>
    <source>
        <strain evidence="7">B10K-DU-008-47</strain>
        <tissue evidence="7">Mixed tissue sample</tissue>
    </source>
</reference>
<evidence type="ECO:0000256" key="6">
    <source>
        <dbReference type="SAM" id="Phobius"/>
    </source>
</evidence>
<keyword evidence="8" id="KW-1185">Reference proteome</keyword>